<evidence type="ECO:0000256" key="10">
    <source>
        <dbReference type="ARBA" id="ARBA00023316"/>
    </source>
</evidence>
<keyword evidence="6 11" id="KW-0133">Cell shape</keyword>
<keyword evidence="9 11" id="KW-0472">Membrane</keyword>
<feature type="domain" description="Glycosyl transferase family 51" evidence="12">
    <location>
        <begin position="69"/>
        <end position="232"/>
    </location>
</feature>
<name>A0A850RID9_9GAMM</name>
<evidence type="ECO:0000256" key="3">
    <source>
        <dbReference type="ARBA" id="ARBA00022676"/>
    </source>
</evidence>
<dbReference type="GO" id="GO:0008360">
    <property type="term" value="P:regulation of cell shape"/>
    <property type="evidence" value="ECO:0007669"/>
    <property type="project" value="UniProtKB-KW"/>
</dbReference>
<keyword evidence="8 11" id="KW-1133">Transmembrane helix</keyword>
<dbReference type="InterPro" id="IPR036950">
    <property type="entry name" value="PBP_transglycosylase"/>
</dbReference>
<keyword evidence="1 11" id="KW-1003">Cell membrane</keyword>
<evidence type="ECO:0000256" key="5">
    <source>
        <dbReference type="ARBA" id="ARBA00022692"/>
    </source>
</evidence>
<dbReference type="GO" id="GO:0071555">
    <property type="term" value="P:cell wall organization"/>
    <property type="evidence" value="ECO:0007669"/>
    <property type="project" value="UniProtKB-KW"/>
</dbReference>
<gene>
    <name evidence="11 13" type="primary">mtgA</name>
    <name evidence="13" type="ORF">HW932_06015</name>
</gene>
<dbReference type="GO" id="GO:0016763">
    <property type="term" value="F:pentosyltransferase activity"/>
    <property type="evidence" value="ECO:0007669"/>
    <property type="project" value="InterPro"/>
</dbReference>
<dbReference type="HAMAP" id="MF_00766">
    <property type="entry name" value="PGT_MtgA"/>
    <property type="match status" value="1"/>
</dbReference>
<dbReference type="AlphaFoldDB" id="A0A850RID9"/>
<dbReference type="Gene3D" id="1.10.3810.10">
    <property type="entry name" value="Biosynthetic peptidoglycan transglycosylase-like"/>
    <property type="match status" value="1"/>
</dbReference>
<proteinExistence type="inferred from homology"/>
<comment type="similarity">
    <text evidence="11">Belongs to the glycosyltransferase 51 family.</text>
</comment>
<dbReference type="GO" id="GO:0009274">
    <property type="term" value="C:peptidoglycan-based cell wall"/>
    <property type="evidence" value="ECO:0007669"/>
    <property type="project" value="InterPro"/>
</dbReference>
<dbReference type="UniPathway" id="UPA00219"/>
<dbReference type="NCBIfam" id="TIGR02070">
    <property type="entry name" value="mono_pep_trsgly"/>
    <property type="match status" value="1"/>
</dbReference>
<evidence type="ECO:0000256" key="11">
    <source>
        <dbReference type="HAMAP-Rule" id="MF_00766"/>
    </source>
</evidence>
<keyword evidence="3 11" id="KW-0328">Glycosyltransferase</keyword>
<dbReference type="SUPFAM" id="SSF53955">
    <property type="entry name" value="Lysozyme-like"/>
    <property type="match status" value="1"/>
</dbReference>
<dbReference type="PANTHER" id="PTHR30400:SF0">
    <property type="entry name" value="BIOSYNTHETIC PEPTIDOGLYCAN TRANSGLYCOSYLASE"/>
    <property type="match status" value="1"/>
</dbReference>
<keyword evidence="5 11" id="KW-0812">Transmembrane</keyword>
<evidence type="ECO:0000256" key="9">
    <source>
        <dbReference type="ARBA" id="ARBA00023136"/>
    </source>
</evidence>
<accession>A0A850RID9</accession>
<sequence length="245" mass="28497">MHRRPSPTATGLRRLGRSLWRWSRRLVTFCVLTSLVLVLGLRWIDPPASAFMLRHALNVWRLDQTPPYYQHDWIDWEHIPASIKLAAIAGEDQRFPRHLGFDLIEIRHAIRAYREGGRLRGASTISQQTAKNLFLWPGSGWERKLVESWFTLLIEILWPKERILEVYLNIAQFSPGTYGIEASSRRYFGHSAGELTHRQAALLIGVLPAPGAYRLDRPSERLQRRAEWILDQSRRLGGESYLRRL</sequence>
<keyword evidence="4 11" id="KW-0808">Transferase</keyword>
<evidence type="ECO:0000256" key="1">
    <source>
        <dbReference type="ARBA" id="ARBA00022475"/>
    </source>
</evidence>
<comment type="catalytic activity">
    <reaction evidence="11">
        <text>[GlcNAc-(1-&gt;4)-Mur2Ac(oyl-L-Ala-gamma-D-Glu-L-Lys-D-Ala-D-Ala)](n)-di-trans,octa-cis-undecaprenyl diphosphate + beta-D-GlcNAc-(1-&gt;4)-Mur2Ac(oyl-L-Ala-gamma-D-Glu-L-Lys-D-Ala-D-Ala)-di-trans,octa-cis-undecaprenyl diphosphate = [GlcNAc-(1-&gt;4)-Mur2Ac(oyl-L-Ala-gamma-D-Glu-L-Lys-D-Ala-D-Ala)](n+1)-di-trans,octa-cis-undecaprenyl diphosphate + di-trans,octa-cis-undecaprenyl diphosphate + H(+)</text>
        <dbReference type="Rhea" id="RHEA:23708"/>
        <dbReference type="Rhea" id="RHEA-COMP:9602"/>
        <dbReference type="Rhea" id="RHEA-COMP:9603"/>
        <dbReference type="ChEBI" id="CHEBI:15378"/>
        <dbReference type="ChEBI" id="CHEBI:58405"/>
        <dbReference type="ChEBI" id="CHEBI:60033"/>
        <dbReference type="ChEBI" id="CHEBI:78435"/>
        <dbReference type="EC" id="2.4.99.28"/>
    </reaction>
</comment>
<dbReference type="InterPro" id="IPR023346">
    <property type="entry name" value="Lysozyme-like_dom_sf"/>
</dbReference>
<comment type="pathway">
    <text evidence="11">Cell wall biogenesis; peptidoglycan biosynthesis.</text>
</comment>
<evidence type="ECO:0000256" key="4">
    <source>
        <dbReference type="ARBA" id="ARBA00022679"/>
    </source>
</evidence>
<keyword evidence="2 11" id="KW-0997">Cell inner membrane</keyword>
<dbReference type="EMBL" id="JABZEO010000003">
    <property type="protein sequence ID" value="NVZ08813.1"/>
    <property type="molecule type" value="Genomic_DNA"/>
</dbReference>
<dbReference type="GO" id="GO:0009252">
    <property type="term" value="P:peptidoglycan biosynthetic process"/>
    <property type="evidence" value="ECO:0007669"/>
    <property type="project" value="UniProtKB-UniRule"/>
</dbReference>
<evidence type="ECO:0000256" key="6">
    <source>
        <dbReference type="ARBA" id="ARBA00022960"/>
    </source>
</evidence>
<dbReference type="Pfam" id="PF00912">
    <property type="entry name" value="Transgly"/>
    <property type="match status" value="1"/>
</dbReference>
<dbReference type="InterPro" id="IPR011812">
    <property type="entry name" value="Pep_trsgly"/>
</dbReference>
<keyword evidence="14" id="KW-1185">Reference proteome</keyword>
<evidence type="ECO:0000256" key="7">
    <source>
        <dbReference type="ARBA" id="ARBA00022984"/>
    </source>
</evidence>
<keyword evidence="7 11" id="KW-0573">Peptidoglycan synthesis</keyword>
<dbReference type="PANTHER" id="PTHR30400">
    <property type="entry name" value="MONOFUNCTIONAL BIOSYNTHETIC PEPTIDOGLYCAN TRANSGLYCOSYLASE"/>
    <property type="match status" value="1"/>
</dbReference>
<dbReference type="InterPro" id="IPR001264">
    <property type="entry name" value="Glyco_trans_51"/>
</dbReference>
<evidence type="ECO:0000313" key="13">
    <source>
        <dbReference type="EMBL" id="NVZ08813.1"/>
    </source>
</evidence>
<protein>
    <recommendedName>
        <fullName evidence="11">Biosynthetic peptidoglycan transglycosylase</fullName>
        <ecNumber evidence="11">2.4.99.28</ecNumber>
    </recommendedName>
    <alternativeName>
        <fullName evidence="11">Glycan polymerase</fullName>
    </alternativeName>
    <alternativeName>
        <fullName evidence="11">Peptidoglycan glycosyltransferase MtgA</fullName>
        <shortName evidence="11">PGT</shortName>
    </alternativeName>
</protein>
<dbReference type="Proteomes" id="UP000592294">
    <property type="component" value="Unassembled WGS sequence"/>
</dbReference>
<evidence type="ECO:0000256" key="8">
    <source>
        <dbReference type="ARBA" id="ARBA00022989"/>
    </source>
</evidence>
<organism evidence="13 14">
    <name type="scientific">Allochromatium humboldtianum</name>
    <dbReference type="NCBI Taxonomy" id="504901"/>
    <lineage>
        <taxon>Bacteria</taxon>
        <taxon>Pseudomonadati</taxon>
        <taxon>Pseudomonadota</taxon>
        <taxon>Gammaproteobacteria</taxon>
        <taxon>Chromatiales</taxon>
        <taxon>Chromatiaceae</taxon>
        <taxon>Allochromatium</taxon>
    </lineage>
</organism>
<comment type="subcellular location">
    <subcellularLocation>
        <location evidence="11">Cell inner membrane</location>
        <topology evidence="11">Single-pass membrane protein</topology>
    </subcellularLocation>
</comment>
<evidence type="ECO:0000259" key="12">
    <source>
        <dbReference type="Pfam" id="PF00912"/>
    </source>
</evidence>
<keyword evidence="10 11" id="KW-0961">Cell wall biogenesis/degradation</keyword>
<evidence type="ECO:0000313" key="14">
    <source>
        <dbReference type="Proteomes" id="UP000592294"/>
    </source>
</evidence>
<comment type="caution">
    <text evidence="13">The sequence shown here is derived from an EMBL/GenBank/DDBJ whole genome shotgun (WGS) entry which is preliminary data.</text>
</comment>
<dbReference type="EC" id="2.4.99.28" evidence="11"/>
<comment type="function">
    <text evidence="11">Peptidoglycan polymerase that catalyzes glycan chain elongation from lipid-linked precursors.</text>
</comment>
<reference evidence="13 14" key="1">
    <citation type="submission" date="2020-06" db="EMBL/GenBank/DDBJ databases">
        <title>Whole-genome sequence of Allochromatium humboldtianum DSM 21881, type strain.</title>
        <authorList>
            <person name="Kyndt J.A."/>
            <person name="Meyer T.E."/>
        </authorList>
    </citation>
    <scope>NUCLEOTIDE SEQUENCE [LARGE SCALE GENOMIC DNA]</scope>
    <source>
        <strain evidence="13 14">DSM 21881</strain>
    </source>
</reference>
<dbReference type="GO" id="GO:0008955">
    <property type="term" value="F:peptidoglycan glycosyltransferase activity"/>
    <property type="evidence" value="ECO:0007669"/>
    <property type="project" value="UniProtKB-UniRule"/>
</dbReference>
<dbReference type="GO" id="GO:0005886">
    <property type="term" value="C:plasma membrane"/>
    <property type="evidence" value="ECO:0007669"/>
    <property type="project" value="UniProtKB-SubCell"/>
</dbReference>
<evidence type="ECO:0000256" key="2">
    <source>
        <dbReference type="ARBA" id="ARBA00022519"/>
    </source>
</evidence>